<dbReference type="EMBL" id="JAYGII010000016">
    <property type="protein sequence ID" value="MEA5445890.1"/>
    <property type="molecule type" value="Genomic_DNA"/>
</dbReference>
<evidence type="ECO:0000313" key="2">
    <source>
        <dbReference type="Proteomes" id="UP001302316"/>
    </source>
</evidence>
<gene>
    <name evidence="1" type="ORF">VCB98_08670</name>
</gene>
<name>A0AAP6MLG6_9GAMM</name>
<dbReference type="Proteomes" id="UP001302316">
    <property type="component" value="Unassembled WGS sequence"/>
</dbReference>
<proteinExistence type="predicted"/>
<dbReference type="AlphaFoldDB" id="A0AAP6MLG6"/>
<accession>A0AAP6MLG6</accession>
<evidence type="ECO:0000313" key="1">
    <source>
        <dbReference type="EMBL" id="MEA5445890.1"/>
    </source>
</evidence>
<sequence length="84" mass="9792">MRDEESICRIIFQINLERQDMENYYAGRLTRFAGLSEDGRRVVLPASAFRPFVTESGVHGRFELVYQLTEKRIVSLRRLAPNSD</sequence>
<dbReference type="Pfam" id="PF11197">
    <property type="entry name" value="DUF2835"/>
    <property type="match status" value="1"/>
</dbReference>
<keyword evidence="2" id="KW-1185">Reference proteome</keyword>
<reference evidence="1 2" key="1">
    <citation type="submission" date="2023-12" db="EMBL/GenBank/DDBJ databases">
        <title>Whole-genome sequencing of halo(alkali)philic microorganisms from hypersaline lakes.</title>
        <authorList>
            <person name="Sorokin D.Y."/>
            <person name="Merkel A.Y."/>
            <person name="Messina E."/>
            <person name="Yakimov M."/>
        </authorList>
    </citation>
    <scope>NUCLEOTIDE SEQUENCE [LARGE SCALE GENOMIC DNA]</scope>
    <source>
        <strain evidence="1 2">AB-CW1</strain>
    </source>
</reference>
<comment type="caution">
    <text evidence="1">The sequence shown here is derived from an EMBL/GenBank/DDBJ whole genome shotgun (WGS) entry which is preliminary data.</text>
</comment>
<organism evidence="1 2">
    <name type="scientific">Natronospira elongata</name>
    <dbReference type="NCBI Taxonomy" id="3110268"/>
    <lineage>
        <taxon>Bacteria</taxon>
        <taxon>Pseudomonadati</taxon>
        <taxon>Pseudomonadota</taxon>
        <taxon>Gammaproteobacteria</taxon>
        <taxon>Natronospirales</taxon>
        <taxon>Natronospiraceae</taxon>
        <taxon>Natronospira</taxon>
    </lineage>
</organism>
<protein>
    <submittedName>
        <fullName evidence="1">DUF2835 family protein</fullName>
    </submittedName>
</protein>
<dbReference type="InterPro" id="IPR021363">
    <property type="entry name" value="DUF2835"/>
</dbReference>
<dbReference type="RefSeq" id="WP_346051762.1">
    <property type="nucleotide sequence ID" value="NZ_JAYGII010000016.1"/>
</dbReference>